<dbReference type="GeneID" id="59313037"/>
<sequence length="215" mass="24908">MPRSSRRQRRDRRPDYHRHRPQRQDNNRETENHQDNVHVLNEHLPISSECELREYTTDQGPILELTDMNPTPIATQSRFFAACPRGGGWGVTDDERDVLDRFRVMKMHGQGKEIIYQFSYKDDEAVTKAKKDGCPVRITSNLGYRPRDDVDRGLARDMVEPNVSPPEEHVIRMVRASRPVIERPASRPSQAGGFSRQHPLPPQTPLLQVKKEEPE</sequence>
<keyword evidence="3" id="KW-1185">Reference proteome</keyword>
<organism evidence="2 3">
    <name type="scientific">Gibberella subglutinans</name>
    <name type="common">Fusarium subglutinans</name>
    <dbReference type="NCBI Taxonomy" id="42677"/>
    <lineage>
        <taxon>Eukaryota</taxon>
        <taxon>Fungi</taxon>
        <taxon>Dikarya</taxon>
        <taxon>Ascomycota</taxon>
        <taxon>Pezizomycotina</taxon>
        <taxon>Sordariomycetes</taxon>
        <taxon>Hypocreomycetidae</taxon>
        <taxon>Hypocreales</taxon>
        <taxon>Nectriaceae</taxon>
        <taxon>Fusarium</taxon>
        <taxon>Fusarium fujikuroi species complex</taxon>
    </lineage>
</organism>
<proteinExistence type="predicted"/>
<dbReference type="RefSeq" id="XP_036531099.1">
    <property type="nucleotide sequence ID" value="XM_036678319.1"/>
</dbReference>
<protein>
    <submittedName>
        <fullName evidence="2">Uncharacterized protein</fullName>
    </submittedName>
</protein>
<dbReference type="AlphaFoldDB" id="A0A8H5KXG5"/>
<dbReference type="OrthoDB" id="5089620at2759"/>
<evidence type="ECO:0000313" key="2">
    <source>
        <dbReference type="EMBL" id="KAF5580276.1"/>
    </source>
</evidence>
<reference evidence="2 3" key="1">
    <citation type="submission" date="2020-05" db="EMBL/GenBank/DDBJ databases">
        <title>Identification and distribution of gene clusters putatively required for synthesis of sphingolipid metabolism inhibitors in phylogenetically diverse species of the filamentous fungus Fusarium.</title>
        <authorList>
            <person name="Kim H.-S."/>
            <person name="Busman M."/>
            <person name="Brown D.W."/>
            <person name="Divon H."/>
            <person name="Uhlig S."/>
            <person name="Proctor R.H."/>
        </authorList>
    </citation>
    <scope>NUCLEOTIDE SEQUENCE [LARGE SCALE GENOMIC DNA]</scope>
    <source>
        <strain evidence="2 3">NRRL 66333</strain>
    </source>
</reference>
<gene>
    <name evidence="2" type="ORF">FSUBG_13429</name>
</gene>
<feature type="region of interest" description="Disordered" evidence="1">
    <location>
        <begin position="1"/>
        <end position="36"/>
    </location>
</feature>
<dbReference type="Proteomes" id="UP000547976">
    <property type="component" value="Unassembled WGS sequence"/>
</dbReference>
<comment type="caution">
    <text evidence="2">The sequence shown here is derived from an EMBL/GenBank/DDBJ whole genome shotgun (WGS) entry which is preliminary data.</text>
</comment>
<dbReference type="EMBL" id="JAAOAV010000342">
    <property type="protein sequence ID" value="KAF5580276.1"/>
    <property type="molecule type" value="Genomic_DNA"/>
</dbReference>
<accession>A0A8H5KXG5</accession>
<feature type="compositionally biased region" description="Basic residues" evidence="1">
    <location>
        <begin position="1"/>
        <end position="21"/>
    </location>
</feature>
<evidence type="ECO:0000313" key="3">
    <source>
        <dbReference type="Proteomes" id="UP000547976"/>
    </source>
</evidence>
<evidence type="ECO:0000256" key="1">
    <source>
        <dbReference type="SAM" id="MobiDB-lite"/>
    </source>
</evidence>
<feature type="region of interest" description="Disordered" evidence="1">
    <location>
        <begin position="177"/>
        <end position="215"/>
    </location>
</feature>
<feature type="compositionally biased region" description="Basic and acidic residues" evidence="1">
    <location>
        <begin position="22"/>
        <end position="36"/>
    </location>
</feature>
<name>A0A8H5KXG5_GIBSU</name>